<proteinExistence type="inferred from homology"/>
<evidence type="ECO:0000256" key="1">
    <source>
        <dbReference type="ARBA" id="ARBA00022898"/>
    </source>
</evidence>
<dbReference type="Proteomes" id="UP001589838">
    <property type="component" value="Unassembled WGS sequence"/>
</dbReference>
<dbReference type="InterPro" id="IPR000653">
    <property type="entry name" value="DegT/StrS_aminotransferase"/>
</dbReference>
<evidence type="ECO:0000256" key="2">
    <source>
        <dbReference type="ARBA" id="ARBA00037999"/>
    </source>
</evidence>
<dbReference type="Pfam" id="PF01041">
    <property type="entry name" value="DegT_DnrJ_EryC1"/>
    <property type="match status" value="1"/>
</dbReference>
<keyword evidence="4" id="KW-0808">Transferase</keyword>
<evidence type="ECO:0000313" key="5">
    <source>
        <dbReference type="Proteomes" id="UP001589838"/>
    </source>
</evidence>
<keyword evidence="4" id="KW-0032">Aminotransferase</keyword>
<dbReference type="CDD" id="cd00616">
    <property type="entry name" value="AHBA_syn"/>
    <property type="match status" value="1"/>
</dbReference>
<dbReference type="PANTHER" id="PTHR30244">
    <property type="entry name" value="TRANSAMINASE"/>
    <property type="match status" value="1"/>
</dbReference>
<dbReference type="SUPFAM" id="SSF53383">
    <property type="entry name" value="PLP-dependent transferases"/>
    <property type="match status" value="1"/>
</dbReference>
<dbReference type="InterPro" id="IPR015421">
    <property type="entry name" value="PyrdxlP-dep_Trfase_major"/>
</dbReference>
<keyword evidence="1 3" id="KW-0663">Pyridoxal phosphate</keyword>
<accession>A0ABV6K9S3</accession>
<dbReference type="PIRSF" id="PIRSF000390">
    <property type="entry name" value="PLP_StrS"/>
    <property type="match status" value="1"/>
</dbReference>
<protein>
    <submittedName>
        <fullName evidence="4">DegT/DnrJ/EryC1/StrS family aminotransferase</fullName>
    </submittedName>
</protein>
<name>A0ABV6K9S3_9BACI</name>
<sequence>MNPLFKKPVYVSKPLLPPLKDYFNRLQSIWDSEWLTNNGEQHQEFEKRLADYLEVPYVSLFSNGTTALTVAYKSLHLTGEVITTPFTFPATPYSLSWIGLKPVFCDIDLKTMNIDANRIESLITKETSAILGVHVFGVPCEVKKIESIAKKYNLKVIYDAAHAFGVKVNGKPIGSFGDISMMSLHATKLFHTAEGGALLFKSEESKKRADLIKNFGIETEDLVSEVGINGKMSELQAALGLTVLEQVKGELKRRETLTKVYRNLLRGIKGIEFIEEIEGVQLNHQYFPIRINEKVFGRSRDYVYSKLRENNVYARRYFYPLCSNFPFYKKSDSSRSELKAAETVSEQTLILPLYGELTEKDIDMICNIIIREKNGAN</sequence>
<comment type="similarity">
    <text evidence="2 3">Belongs to the DegT/DnrJ/EryC1 family.</text>
</comment>
<comment type="caution">
    <text evidence="4">The sequence shown here is derived from an EMBL/GenBank/DDBJ whole genome shotgun (WGS) entry which is preliminary data.</text>
</comment>
<dbReference type="InterPro" id="IPR015424">
    <property type="entry name" value="PyrdxlP-dep_Trfase"/>
</dbReference>
<organism evidence="4 5">
    <name type="scientific">Halalkalibacter kiskunsagensis</name>
    <dbReference type="NCBI Taxonomy" id="1548599"/>
    <lineage>
        <taxon>Bacteria</taxon>
        <taxon>Bacillati</taxon>
        <taxon>Bacillota</taxon>
        <taxon>Bacilli</taxon>
        <taxon>Bacillales</taxon>
        <taxon>Bacillaceae</taxon>
        <taxon>Halalkalibacter</taxon>
    </lineage>
</organism>
<dbReference type="EMBL" id="JBHLUX010000017">
    <property type="protein sequence ID" value="MFC0470059.1"/>
    <property type="molecule type" value="Genomic_DNA"/>
</dbReference>
<dbReference type="RefSeq" id="WP_335961330.1">
    <property type="nucleotide sequence ID" value="NZ_JAXBLX010000016.1"/>
</dbReference>
<dbReference type="PANTHER" id="PTHR30244:SF9">
    <property type="entry name" value="PROTEIN RV3402C"/>
    <property type="match status" value="1"/>
</dbReference>
<dbReference type="GO" id="GO:0008483">
    <property type="term" value="F:transaminase activity"/>
    <property type="evidence" value="ECO:0007669"/>
    <property type="project" value="UniProtKB-KW"/>
</dbReference>
<evidence type="ECO:0000256" key="3">
    <source>
        <dbReference type="RuleBase" id="RU004508"/>
    </source>
</evidence>
<keyword evidence="5" id="KW-1185">Reference proteome</keyword>
<gene>
    <name evidence="4" type="ORF">ACFFHM_05855</name>
</gene>
<reference evidence="4 5" key="1">
    <citation type="submission" date="2024-09" db="EMBL/GenBank/DDBJ databases">
        <authorList>
            <person name="Sun Q."/>
            <person name="Mori K."/>
        </authorList>
    </citation>
    <scope>NUCLEOTIDE SEQUENCE [LARGE SCALE GENOMIC DNA]</scope>
    <source>
        <strain evidence="4 5">NCAIM B.02610</strain>
    </source>
</reference>
<evidence type="ECO:0000313" key="4">
    <source>
        <dbReference type="EMBL" id="MFC0470059.1"/>
    </source>
</evidence>
<dbReference type="Gene3D" id="3.40.640.10">
    <property type="entry name" value="Type I PLP-dependent aspartate aminotransferase-like (Major domain)"/>
    <property type="match status" value="1"/>
</dbReference>